<evidence type="ECO:0000256" key="1">
    <source>
        <dbReference type="SAM" id="MobiDB-lite"/>
    </source>
</evidence>
<accession>A0ABX8U4K2</accession>
<evidence type="ECO:0000313" key="4">
    <source>
        <dbReference type="Proteomes" id="UP000824681"/>
    </source>
</evidence>
<feature type="compositionally biased region" description="Pro residues" evidence="1">
    <location>
        <begin position="237"/>
        <end position="247"/>
    </location>
</feature>
<evidence type="ECO:0000256" key="2">
    <source>
        <dbReference type="SAM" id="Phobius"/>
    </source>
</evidence>
<feature type="compositionally biased region" description="Basic residues" evidence="1">
    <location>
        <begin position="220"/>
        <end position="233"/>
    </location>
</feature>
<gene>
    <name evidence="3" type="ORF">Nocox_20300</name>
</gene>
<feature type="region of interest" description="Disordered" evidence="1">
    <location>
        <begin position="220"/>
        <end position="252"/>
    </location>
</feature>
<dbReference type="Proteomes" id="UP000824681">
    <property type="component" value="Chromosome"/>
</dbReference>
<name>A0ABX8U4K2_9ACTN</name>
<keyword evidence="2" id="KW-1133">Transmembrane helix</keyword>
<sequence length="305" mass="31893">MGYAPLMIGALGIVATLQAPGATTTGFARSGPAPVTCEAGGTGQLTLVTPPMIPAEAPGTARFPARLDISNVTANIRDLPTQISGSVTFSLRPGEQFEDYDNRAAAATAELTIPVTGTAVGGRAVLTGSGTLNDGRWNGVPGTYRLHATNLALTIPGAGSCRVSDIAPAGEFFVQPPATVEDEEPALTRLVGAIRSIMITLVLAGVGVFLYANRPKRFRRGREPRTAGPRRPRREQPPAPRKPPPEPAGFESRPHLRLFRTFTSIAVGCMLTLGLVVSCAIDRRVTLDDLPGLPGLPSPPAPPGR</sequence>
<proteinExistence type="predicted"/>
<evidence type="ECO:0000313" key="3">
    <source>
        <dbReference type="EMBL" id="QYC41669.1"/>
    </source>
</evidence>
<keyword evidence="4" id="KW-1185">Reference proteome</keyword>
<organism evidence="3 4">
    <name type="scientific">Nonomuraea coxensis DSM 45129</name>
    <dbReference type="NCBI Taxonomy" id="1122611"/>
    <lineage>
        <taxon>Bacteria</taxon>
        <taxon>Bacillati</taxon>
        <taxon>Actinomycetota</taxon>
        <taxon>Actinomycetes</taxon>
        <taxon>Streptosporangiales</taxon>
        <taxon>Streptosporangiaceae</taxon>
        <taxon>Nonomuraea</taxon>
    </lineage>
</organism>
<feature type="transmembrane region" description="Helical" evidence="2">
    <location>
        <begin position="258"/>
        <end position="277"/>
    </location>
</feature>
<keyword evidence="2" id="KW-0812">Transmembrane</keyword>
<protein>
    <submittedName>
        <fullName evidence="3">Uncharacterized protein</fullName>
    </submittedName>
</protein>
<reference evidence="3 4" key="1">
    <citation type="journal article" date="2021" name="ACS Chem. Biol.">
        <title>Genomic-Led Discovery of a Novel Glycopeptide Antibiotic by Nonomuraea coxensis DSM 45129.</title>
        <authorList>
            <person name="Yushchuk O."/>
            <person name="Vior N.M."/>
            <person name="Andreo-Vidal A."/>
            <person name="Berini F."/>
            <person name="Ruckert C."/>
            <person name="Busche T."/>
            <person name="Binda E."/>
            <person name="Kalinowski J."/>
            <person name="Truman A.W."/>
            <person name="Marinelli F."/>
        </authorList>
    </citation>
    <scope>NUCLEOTIDE SEQUENCE [LARGE SCALE GENOMIC DNA]</scope>
    <source>
        <strain evidence="3 4">DSM 45129</strain>
    </source>
</reference>
<feature type="transmembrane region" description="Helical" evidence="2">
    <location>
        <begin position="193"/>
        <end position="212"/>
    </location>
</feature>
<dbReference type="EMBL" id="CP068985">
    <property type="protein sequence ID" value="QYC41669.1"/>
    <property type="molecule type" value="Genomic_DNA"/>
</dbReference>
<keyword evidence="2" id="KW-0472">Membrane</keyword>